<dbReference type="KEGG" id="cgob:115018210"/>
<dbReference type="InterPro" id="IPR007111">
    <property type="entry name" value="NACHT_NTPase"/>
</dbReference>
<evidence type="ECO:0000313" key="6">
    <source>
        <dbReference type="RefSeq" id="XP_029302960.1"/>
    </source>
</evidence>
<dbReference type="AlphaFoldDB" id="A0A6J2R0L9"/>
<name>A0A6J2R0L9_COTGO</name>
<feature type="region of interest" description="Disordered" evidence="3">
    <location>
        <begin position="1"/>
        <end position="79"/>
    </location>
</feature>
<evidence type="ECO:0000313" key="5">
    <source>
        <dbReference type="Proteomes" id="UP000504630"/>
    </source>
</evidence>
<dbReference type="Pfam" id="PF05729">
    <property type="entry name" value="NACHT"/>
    <property type="match status" value="1"/>
</dbReference>
<evidence type="ECO:0000256" key="2">
    <source>
        <dbReference type="ARBA" id="ARBA00022737"/>
    </source>
</evidence>
<evidence type="ECO:0000259" key="4">
    <source>
        <dbReference type="SMART" id="SM01288"/>
    </source>
</evidence>
<dbReference type="InterPro" id="IPR011029">
    <property type="entry name" value="DEATH-like_dom_sf"/>
</dbReference>
<evidence type="ECO:0000256" key="1">
    <source>
        <dbReference type="ARBA" id="ARBA00022614"/>
    </source>
</evidence>
<feature type="region of interest" description="Disordered" evidence="3">
    <location>
        <begin position="116"/>
        <end position="164"/>
    </location>
</feature>
<dbReference type="InParanoid" id="A0A6J2R0L9"/>
<dbReference type="OrthoDB" id="120976at2759"/>
<evidence type="ECO:0000256" key="3">
    <source>
        <dbReference type="SAM" id="MobiDB-lite"/>
    </source>
</evidence>
<gene>
    <name evidence="6" type="primary">LOC115018210</name>
</gene>
<dbReference type="GeneID" id="115018210"/>
<dbReference type="PANTHER" id="PTHR24106">
    <property type="entry name" value="NACHT, LRR AND CARD DOMAINS-CONTAINING"/>
    <property type="match status" value="1"/>
</dbReference>
<feature type="compositionally biased region" description="Acidic residues" evidence="3">
    <location>
        <begin position="39"/>
        <end position="60"/>
    </location>
</feature>
<dbReference type="Pfam" id="PF14484">
    <property type="entry name" value="FISNA"/>
    <property type="match status" value="1"/>
</dbReference>
<keyword evidence="1" id="KW-0433">Leucine-rich repeat</keyword>
<reference evidence="6" key="1">
    <citation type="submission" date="2025-08" db="UniProtKB">
        <authorList>
            <consortium name="RefSeq"/>
        </authorList>
    </citation>
    <scope>IDENTIFICATION</scope>
</reference>
<organism evidence="5 6">
    <name type="scientific">Cottoperca gobio</name>
    <name type="common">Frogmouth</name>
    <name type="synonym">Aphritis gobio</name>
    <dbReference type="NCBI Taxonomy" id="56716"/>
    <lineage>
        <taxon>Eukaryota</taxon>
        <taxon>Metazoa</taxon>
        <taxon>Chordata</taxon>
        <taxon>Craniata</taxon>
        <taxon>Vertebrata</taxon>
        <taxon>Euteleostomi</taxon>
        <taxon>Actinopterygii</taxon>
        <taxon>Neopterygii</taxon>
        <taxon>Teleostei</taxon>
        <taxon>Neoteleostei</taxon>
        <taxon>Acanthomorphata</taxon>
        <taxon>Eupercaria</taxon>
        <taxon>Perciformes</taxon>
        <taxon>Notothenioidei</taxon>
        <taxon>Bovichtidae</taxon>
        <taxon>Cottoperca</taxon>
    </lineage>
</organism>
<dbReference type="Proteomes" id="UP000504630">
    <property type="component" value="Chromosome 13"/>
</dbReference>
<feature type="domain" description="FISNA" evidence="4">
    <location>
        <begin position="256"/>
        <end position="328"/>
    </location>
</feature>
<feature type="compositionally biased region" description="Acidic residues" evidence="3">
    <location>
        <begin position="118"/>
        <end position="131"/>
    </location>
</feature>
<dbReference type="InterPro" id="IPR051261">
    <property type="entry name" value="NLR"/>
</dbReference>
<sequence length="563" mass="64254">METEVESFFRQESEEDDEEEKKKFKRPSSSYGSMKSDSDDVMEEEEEGGNEEEGNEEEVADAFQPPFPFVLPEATTHEGTGLQMIRSDSPETLYTMTTQHTKLPGALVIDTRSSDLGDFSEDAEDDADDVLVADSPEPPHPVEPDDTTQMDENSQPGKLHPEQDLPHIFKSIQSVLTGLDWEELIQFKTWFYQWQPGITLQQTMEGDLLDFVDKILEILGQEHSLQHTMSALESVNKKPEADKLRSLCKRALLRFQLKQHLVKKYQVIHEGVIRAGRQNLLDTVYVEPQISTCGYGGVDPSHELRRHPPLPLQVPSADTFVAVNDLFRLPKNDGQPVRTVLTTGIAGVGMSVSVGKFSLDWAEQRANKDLQFVFKVSFRTLWFLRNKEPLSQKMSIMEVIARNYSECKDMKYLEDKDCKFLIIMDSFDCYQAPLDWQNAPEINDNYTKAHPDVLIVNIIRGTLLRGARVWILGRRAAVSQIPSQFIDVVTEIQGFSDEMKDEYLTKRFDNADLAAKIVAHYKLLPSLKMLARHPFVCWMIATVFERCFRYQGYGGEPPRLTPF</sequence>
<accession>A0A6J2R0L9</accession>
<proteinExistence type="predicted"/>
<dbReference type="RefSeq" id="XP_029302960.1">
    <property type="nucleotide sequence ID" value="XM_029447100.1"/>
</dbReference>
<dbReference type="SMART" id="SM01288">
    <property type="entry name" value="FISNA"/>
    <property type="match status" value="1"/>
</dbReference>
<dbReference type="InterPro" id="IPR027417">
    <property type="entry name" value="P-loop_NTPase"/>
</dbReference>
<dbReference type="Gene3D" id="1.10.533.10">
    <property type="entry name" value="Death Domain, Fas"/>
    <property type="match status" value="1"/>
</dbReference>
<keyword evidence="2" id="KW-0677">Repeat</keyword>
<dbReference type="Gene3D" id="3.40.50.300">
    <property type="entry name" value="P-loop containing nucleotide triphosphate hydrolases"/>
    <property type="match status" value="1"/>
</dbReference>
<protein>
    <submittedName>
        <fullName evidence="6">NACHT, LRR and PYD domains-containing protein 3-like</fullName>
    </submittedName>
</protein>
<keyword evidence="5" id="KW-1185">Reference proteome</keyword>
<dbReference type="InterPro" id="IPR029495">
    <property type="entry name" value="NACHT-assoc"/>
</dbReference>